<evidence type="ECO:0000259" key="3">
    <source>
        <dbReference type="PROSITE" id="PS51459"/>
    </source>
</evidence>
<organism evidence="4 5">
    <name type="scientific">Methylobacterium tarhaniae</name>
    <dbReference type="NCBI Taxonomy" id="1187852"/>
    <lineage>
        <taxon>Bacteria</taxon>
        <taxon>Pseudomonadati</taxon>
        <taxon>Pseudomonadota</taxon>
        <taxon>Alphaproteobacteria</taxon>
        <taxon>Hyphomicrobiales</taxon>
        <taxon>Methylobacteriaceae</taxon>
        <taxon>Methylobacterium</taxon>
    </lineage>
</organism>
<name>A0A0J6TG01_9HYPH</name>
<gene>
    <name evidence="4" type="ORF">VQ03_02085</name>
</gene>
<feature type="active site" evidence="1">
    <location>
        <position position="225"/>
    </location>
</feature>
<dbReference type="InterPro" id="IPR025758">
    <property type="entry name" value="Fic/DOC_N"/>
</dbReference>
<feature type="binding site" evidence="2">
    <location>
        <begin position="229"/>
        <end position="236"/>
    </location>
    <ligand>
        <name>ATP</name>
        <dbReference type="ChEBI" id="CHEBI:30616"/>
    </ligand>
</feature>
<keyword evidence="2" id="KW-0067">ATP-binding</keyword>
<feature type="binding site" evidence="2">
    <location>
        <begin position="264"/>
        <end position="265"/>
    </location>
    <ligand>
        <name>ATP</name>
        <dbReference type="ChEBI" id="CHEBI:30616"/>
    </ligand>
</feature>
<dbReference type="GO" id="GO:0005524">
    <property type="term" value="F:ATP binding"/>
    <property type="evidence" value="ECO:0007669"/>
    <property type="project" value="UniProtKB-KW"/>
</dbReference>
<dbReference type="PANTHER" id="PTHR13504">
    <property type="entry name" value="FIDO DOMAIN-CONTAINING PROTEIN DDB_G0283145"/>
    <property type="match status" value="1"/>
</dbReference>
<dbReference type="Proteomes" id="UP000036449">
    <property type="component" value="Unassembled WGS sequence"/>
</dbReference>
<dbReference type="OrthoDB" id="9813719at2"/>
<dbReference type="PATRIC" id="fig|1187852.3.peg.1066"/>
<comment type="caution">
    <text evidence="4">The sequence shown here is derived from an EMBL/GenBank/DDBJ whole genome shotgun (WGS) entry which is preliminary data.</text>
</comment>
<evidence type="ECO:0000313" key="4">
    <source>
        <dbReference type="EMBL" id="KMO44628.1"/>
    </source>
</evidence>
<dbReference type="SUPFAM" id="SSF140931">
    <property type="entry name" value="Fic-like"/>
    <property type="match status" value="1"/>
</dbReference>
<dbReference type="Pfam" id="PF13784">
    <property type="entry name" value="Fic_N"/>
    <property type="match status" value="1"/>
</dbReference>
<evidence type="ECO:0000313" key="5">
    <source>
        <dbReference type="Proteomes" id="UP000036449"/>
    </source>
</evidence>
<evidence type="ECO:0000256" key="2">
    <source>
        <dbReference type="PIRSR" id="PIRSR640198-2"/>
    </source>
</evidence>
<keyword evidence="2" id="KW-0547">Nucleotide-binding</keyword>
<dbReference type="InterPro" id="IPR040198">
    <property type="entry name" value="Fido_containing"/>
</dbReference>
<keyword evidence="5" id="KW-1185">Reference proteome</keyword>
<dbReference type="AlphaFoldDB" id="A0A0J6TG01"/>
<proteinExistence type="predicted"/>
<dbReference type="InterPro" id="IPR036597">
    <property type="entry name" value="Fido-like_dom_sf"/>
</dbReference>
<dbReference type="Pfam" id="PF02661">
    <property type="entry name" value="Fic"/>
    <property type="match status" value="1"/>
</dbReference>
<protein>
    <submittedName>
        <fullName evidence="4">Cell filamentation protein Fic</fullName>
    </submittedName>
</protein>
<accession>A0A0J6TG01</accession>
<dbReference type="InterPro" id="IPR003812">
    <property type="entry name" value="Fido"/>
</dbReference>
<feature type="domain" description="Fido" evidence="3">
    <location>
        <begin position="135"/>
        <end position="286"/>
    </location>
</feature>
<sequence length="411" mass="44868">MNRQHLAHAVRERLVRLPAPYDNHYGVVPPPPEDGLPFPGALDRLVAASAALARIQTIARDMADPYLISRILTRREAVSSSSIEGTNSTLDELLEIDDAGDPAAVPSGQVRQVREYALSLDRLLPQARARGTAIFDIDLIRHLHAEVMRSDPDFADVPGEWRRRVVWIGGTGNIAYSTWNPPPPDRIAGCLTETVEYLRNEGMQSMTRNLVVRMAVSHAHFEAVHPFRDGNGRVGRLLLPLMMAAEGQVPLYLSPYIDAHKGAYYAALKGAQQRLDWEAVIGFVADAVVATTDELMVTRQAFARLRAAWEVRRRFRRGSAALRTLDLLPHYPVLTVRRLASLLDVTTPQAGQAVGQLVAAGILTERTGYARNRIFAAGEVLAIVSRPFGVEPILPVLDGGEGAAGLSAGPG</sequence>
<evidence type="ECO:0000256" key="1">
    <source>
        <dbReference type="PIRSR" id="PIRSR640198-1"/>
    </source>
</evidence>
<dbReference type="EMBL" id="LABZ01000013">
    <property type="protein sequence ID" value="KMO44628.1"/>
    <property type="molecule type" value="Genomic_DNA"/>
</dbReference>
<dbReference type="PANTHER" id="PTHR13504:SF38">
    <property type="entry name" value="FIDO DOMAIN-CONTAINING PROTEIN"/>
    <property type="match status" value="1"/>
</dbReference>
<dbReference type="PROSITE" id="PS51459">
    <property type="entry name" value="FIDO"/>
    <property type="match status" value="1"/>
</dbReference>
<reference evidence="4 5" key="1">
    <citation type="submission" date="2015-03" db="EMBL/GenBank/DDBJ databases">
        <title>Genome sequencing of Methylobacterium tarhaniae DSM 25844.</title>
        <authorList>
            <person name="Chaudhry V."/>
            <person name="Patil P.B."/>
        </authorList>
    </citation>
    <scope>NUCLEOTIDE SEQUENCE [LARGE SCALE GENOMIC DNA]</scope>
    <source>
        <strain evidence="4 5">DSM 25844</strain>
    </source>
</reference>
<dbReference type="Gene3D" id="1.10.3290.10">
    <property type="entry name" value="Fido-like domain"/>
    <property type="match status" value="1"/>
</dbReference>